<dbReference type="InterPro" id="IPR000843">
    <property type="entry name" value="HTH_LacI"/>
</dbReference>
<evidence type="ECO:0000256" key="2">
    <source>
        <dbReference type="ARBA" id="ARBA00023125"/>
    </source>
</evidence>
<evidence type="ECO:0000259" key="4">
    <source>
        <dbReference type="PROSITE" id="PS50932"/>
    </source>
</evidence>
<name>A0ABQ3X0I4_9ACTN</name>
<dbReference type="PRINTS" id="PR00036">
    <property type="entry name" value="HTHLACI"/>
</dbReference>
<dbReference type="CDD" id="cd01392">
    <property type="entry name" value="HTH_LacI"/>
    <property type="match status" value="1"/>
</dbReference>
<evidence type="ECO:0000313" key="6">
    <source>
        <dbReference type="Proteomes" id="UP000612282"/>
    </source>
</evidence>
<gene>
    <name evidence="5" type="primary">lacI_1</name>
    <name evidence="5" type="ORF">Aco03nite_004280</name>
</gene>
<dbReference type="PROSITE" id="PS00356">
    <property type="entry name" value="HTH_LACI_1"/>
    <property type="match status" value="1"/>
</dbReference>
<dbReference type="SMART" id="SM00354">
    <property type="entry name" value="HTH_LACI"/>
    <property type="match status" value="1"/>
</dbReference>
<dbReference type="Gene3D" id="1.10.260.40">
    <property type="entry name" value="lambda repressor-like DNA-binding domains"/>
    <property type="match status" value="1"/>
</dbReference>
<evidence type="ECO:0000313" key="5">
    <source>
        <dbReference type="EMBL" id="GID52024.1"/>
    </source>
</evidence>
<protein>
    <submittedName>
        <fullName evidence="5">LacI family transcriptional regulator</fullName>
    </submittedName>
</protein>
<dbReference type="PROSITE" id="PS50932">
    <property type="entry name" value="HTH_LACI_2"/>
    <property type="match status" value="1"/>
</dbReference>
<proteinExistence type="predicted"/>
<keyword evidence="1" id="KW-0805">Transcription regulation</keyword>
<evidence type="ECO:0000256" key="3">
    <source>
        <dbReference type="ARBA" id="ARBA00023163"/>
    </source>
</evidence>
<evidence type="ECO:0000256" key="1">
    <source>
        <dbReference type="ARBA" id="ARBA00023015"/>
    </source>
</evidence>
<dbReference type="SUPFAM" id="SSF47413">
    <property type="entry name" value="lambda repressor-like DNA-binding domains"/>
    <property type="match status" value="1"/>
</dbReference>
<feature type="domain" description="HTH lacI-type" evidence="4">
    <location>
        <begin position="5"/>
        <end position="60"/>
    </location>
</feature>
<dbReference type="PANTHER" id="PTHR30146:SF153">
    <property type="entry name" value="LACTOSE OPERON REPRESSOR"/>
    <property type="match status" value="1"/>
</dbReference>
<dbReference type="CDD" id="cd06267">
    <property type="entry name" value="PBP1_LacI_sugar_binding-like"/>
    <property type="match status" value="1"/>
</dbReference>
<keyword evidence="2" id="KW-0238">DNA-binding</keyword>
<reference evidence="5 6" key="1">
    <citation type="submission" date="2021-01" db="EMBL/GenBank/DDBJ databases">
        <title>Whole genome shotgun sequence of Actinoplanes couchii NBRC 106145.</title>
        <authorList>
            <person name="Komaki H."/>
            <person name="Tamura T."/>
        </authorList>
    </citation>
    <scope>NUCLEOTIDE SEQUENCE [LARGE SCALE GENOMIC DNA]</scope>
    <source>
        <strain evidence="5 6">NBRC 106145</strain>
    </source>
</reference>
<dbReference type="Proteomes" id="UP000612282">
    <property type="component" value="Unassembled WGS sequence"/>
</dbReference>
<accession>A0ABQ3X0I4</accession>
<dbReference type="InterPro" id="IPR028082">
    <property type="entry name" value="Peripla_BP_I"/>
</dbReference>
<sequence>MRMAVTLADVARLAGVSPATVSRVINDSAKKVNEQLRERVLAAVRELHYVPNAHAQSVARPRKSAVGVIVHDVSDPYFAEITRGLQRQAGAHDRLLVICNSYREPERELAYVALLRAQQVHALILAGSGYHDDEFTERLNGELGAYQQAGGRVAVIGRHRLVGSAVLPGNEAGAHTLGLRLLGLGHREVGVIAGPRYLTTTTDRLTGFRHAFDELGVPLPASRIVYSDFTRDGGATATAGLLDAQPKLTAIITLNDSMAVGAMATLRERGIRVPDDISVTGFDDMPIARDVTPALTTVKLPLVEMGERAMALALGDGAEPHIESADATLIWRSSCTAPAVPD</sequence>
<keyword evidence="3" id="KW-0804">Transcription</keyword>
<organism evidence="5 6">
    <name type="scientific">Actinoplanes couchii</name>
    <dbReference type="NCBI Taxonomy" id="403638"/>
    <lineage>
        <taxon>Bacteria</taxon>
        <taxon>Bacillati</taxon>
        <taxon>Actinomycetota</taxon>
        <taxon>Actinomycetes</taxon>
        <taxon>Micromonosporales</taxon>
        <taxon>Micromonosporaceae</taxon>
        <taxon>Actinoplanes</taxon>
    </lineage>
</organism>
<dbReference type="SUPFAM" id="SSF53822">
    <property type="entry name" value="Periplasmic binding protein-like I"/>
    <property type="match status" value="1"/>
</dbReference>
<dbReference type="Gene3D" id="3.40.50.2300">
    <property type="match status" value="2"/>
</dbReference>
<keyword evidence="6" id="KW-1185">Reference proteome</keyword>
<dbReference type="InterPro" id="IPR046335">
    <property type="entry name" value="LacI/GalR-like_sensor"/>
</dbReference>
<comment type="caution">
    <text evidence="5">The sequence shown here is derived from an EMBL/GenBank/DDBJ whole genome shotgun (WGS) entry which is preliminary data.</text>
</comment>
<dbReference type="Pfam" id="PF00356">
    <property type="entry name" value="LacI"/>
    <property type="match status" value="1"/>
</dbReference>
<dbReference type="InterPro" id="IPR010982">
    <property type="entry name" value="Lambda_DNA-bd_dom_sf"/>
</dbReference>
<dbReference type="EMBL" id="BOMG01000008">
    <property type="protein sequence ID" value="GID52024.1"/>
    <property type="molecule type" value="Genomic_DNA"/>
</dbReference>
<dbReference type="PANTHER" id="PTHR30146">
    <property type="entry name" value="LACI-RELATED TRANSCRIPTIONAL REPRESSOR"/>
    <property type="match status" value="1"/>
</dbReference>
<dbReference type="Pfam" id="PF13377">
    <property type="entry name" value="Peripla_BP_3"/>
    <property type="match status" value="1"/>
</dbReference>